<sequence length="69" mass="7698">MIESSKLVFQGGIVTVCIEDKIELLRTKLITMVEHTGNLIDAGVISLSQELDEVLIEFEKRRQPRSGVA</sequence>
<dbReference type="OrthoDB" id="2653890at2"/>
<evidence type="ECO:0000313" key="2">
    <source>
        <dbReference type="Proteomes" id="UP000295636"/>
    </source>
</evidence>
<dbReference type="AlphaFoldDB" id="A0A4R5KGG7"/>
<reference evidence="1 2" key="1">
    <citation type="submission" date="2019-03" db="EMBL/GenBank/DDBJ databases">
        <title>This is whole genome sequence of Paenibacillus sp MS74 strain.</title>
        <authorList>
            <person name="Trinh H.N."/>
        </authorList>
    </citation>
    <scope>NUCLEOTIDE SEQUENCE [LARGE SCALE GENOMIC DNA]</scope>
    <source>
        <strain evidence="1 2">MS74</strain>
    </source>
</reference>
<dbReference type="InterPro" id="IPR036638">
    <property type="entry name" value="HLH_DNA-bd_sf"/>
</dbReference>
<keyword evidence="2" id="KW-1185">Reference proteome</keyword>
<gene>
    <name evidence="1" type="ORF">E1757_24045</name>
</gene>
<evidence type="ECO:0000313" key="1">
    <source>
        <dbReference type="EMBL" id="TDF94481.1"/>
    </source>
</evidence>
<dbReference type="Proteomes" id="UP000295636">
    <property type="component" value="Unassembled WGS sequence"/>
</dbReference>
<dbReference type="InterPro" id="IPR018540">
    <property type="entry name" value="Spo0E-like"/>
</dbReference>
<organism evidence="1 2">
    <name type="scientific">Paenibacillus piri</name>
    <dbReference type="NCBI Taxonomy" id="2547395"/>
    <lineage>
        <taxon>Bacteria</taxon>
        <taxon>Bacillati</taxon>
        <taxon>Bacillota</taxon>
        <taxon>Bacilli</taxon>
        <taxon>Bacillales</taxon>
        <taxon>Paenibacillaceae</taxon>
        <taxon>Paenibacillus</taxon>
    </lineage>
</organism>
<dbReference type="EMBL" id="SMRT01000013">
    <property type="protein sequence ID" value="TDF94481.1"/>
    <property type="molecule type" value="Genomic_DNA"/>
</dbReference>
<dbReference type="Gene3D" id="4.10.280.10">
    <property type="entry name" value="Helix-loop-helix DNA-binding domain"/>
    <property type="match status" value="1"/>
</dbReference>
<accession>A0A4R5KGG7</accession>
<dbReference type="Pfam" id="PF09388">
    <property type="entry name" value="SpoOE-like"/>
    <property type="match status" value="1"/>
</dbReference>
<dbReference type="GO" id="GO:0046983">
    <property type="term" value="F:protein dimerization activity"/>
    <property type="evidence" value="ECO:0007669"/>
    <property type="project" value="InterPro"/>
</dbReference>
<name>A0A4R5KGG7_9BACL</name>
<comment type="caution">
    <text evidence="1">The sequence shown here is derived from an EMBL/GenBank/DDBJ whole genome shotgun (WGS) entry which is preliminary data.</text>
</comment>
<dbReference type="InterPro" id="IPR037208">
    <property type="entry name" value="Spo0E-like_sf"/>
</dbReference>
<protein>
    <submittedName>
        <fullName evidence="1">Aspartyl-phosphate phosphatase Spo0E family protein</fullName>
    </submittedName>
</protein>
<dbReference type="SUPFAM" id="SSF140500">
    <property type="entry name" value="BAS1536-like"/>
    <property type="match status" value="1"/>
</dbReference>
<dbReference type="GO" id="GO:0043937">
    <property type="term" value="P:regulation of sporulation"/>
    <property type="evidence" value="ECO:0007669"/>
    <property type="project" value="InterPro"/>
</dbReference>
<proteinExistence type="predicted"/>